<dbReference type="RefSeq" id="WP_344791462.1">
    <property type="nucleotide sequence ID" value="NZ_BAABBV010000001.1"/>
</dbReference>
<feature type="domain" description="Glycosyltransferase subfamily 4-like N-terminal" evidence="5">
    <location>
        <begin position="14"/>
        <end position="180"/>
    </location>
</feature>
<comment type="caution">
    <text evidence="6">The sequence shown here is derived from an EMBL/GenBank/DDBJ whole genome shotgun (WGS) entry which is preliminary data.</text>
</comment>
<proteinExistence type="predicted"/>
<evidence type="ECO:0000256" key="2">
    <source>
        <dbReference type="ARBA" id="ARBA00022676"/>
    </source>
</evidence>
<evidence type="ECO:0000259" key="4">
    <source>
        <dbReference type="Pfam" id="PF00534"/>
    </source>
</evidence>
<dbReference type="InterPro" id="IPR050194">
    <property type="entry name" value="Glycosyltransferase_grp1"/>
</dbReference>
<sequence length="367" mass="39431">MDIALAHDYLTQRGGAERVALAMSDAFPGAPLYTTLYEPGATFPEFAGRDVRPSALNRHARLRQSHRLALPFLAADVDRIRIDADVVIASSSGWAHGMRTDGRKIVYCHAPARWLYQTGRYAGGTGVRGAAVRTAVSLLGPRLREWDRVAAMSADRYLVNSTAVRTAVREAYGIEADVVPPPPALLPDGPEEQLPDIEPGYLLVVARLLPYKNVDRVIRAVLARGDVRLVVVGRGPDRARLEGIARGSASVHLVGGVTDAQLRWLYRNALALVAAAYEDYGLAPLEAASFGRPSLALHDGGFLDTVRAGETGVFFEEPDAADIAGAVDELKRITWDPQLIAEHAESFSAARFAARLADAAGVGQPVA</sequence>
<dbReference type="InterPro" id="IPR028098">
    <property type="entry name" value="Glyco_trans_4-like_N"/>
</dbReference>
<evidence type="ECO:0000256" key="3">
    <source>
        <dbReference type="ARBA" id="ARBA00022679"/>
    </source>
</evidence>
<accession>A0ABP7ZK71</accession>
<evidence type="ECO:0000256" key="1">
    <source>
        <dbReference type="ARBA" id="ARBA00021292"/>
    </source>
</evidence>
<keyword evidence="2" id="KW-0328">Glycosyltransferase</keyword>
<dbReference type="Proteomes" id="UP001415169">
    <property type="component" value="Unassembled WGS sequence"/>
</dbReference>
<dbReference type="Pfam" id="PF13439">
    <property type="entry name" value="Glyco_transf_4"/>
    <property type="match status" value="1"/>
</dbReference>
<evidence type="ECO:0000313" key="6">
    <source>
        <dbReference type="EMBL" id="GAA4161195.1"/>
    </source>
</evidence>
<dbReference type="SUPFAM" id="SSF53756">
    <property type="entry name" value="UDP-Glycosyltransferase/glycogen phosphorylase"/>
    <property type="match status" value="1"/>
</dbReference>
<evidence type="ECO:0000313" key="7">
    <source>
        <dbReference type="Proteomes" id="UP001415169"/>
    </source>
</evidence>
<name>A0ABP7ZK71_9MICO</name>
<gene>
    <name evidence="6" type="ORF">GCM10022286_18350</name>
</gene>
<dbReference type="Gene3D" id="3.40.50.2000">
    <property type="entry name" value="Glycogen Phosphorylase B"/>
    <property type="match status" value="2"/>
</dbReference>
<protein>
    <recommendedName>
        <fullName evidence="1">D-inositol 3-phosphate glycosyltransferase</fullName>
    </recommendedName>
</protein>
<feature type="domain" description="Glycosyl transferase family 1" evidence="4">
    <location>
        <begin position="198"/>
        <end position="331"/>
    </location>
</feature>
<dbReference type="InterPro" id="IPR001296">
    <property type="entry name" value="Glyco_trans_1"/>
</dbReference>
<dbReference type="PANTHER" id="PTHR45947:SF3">
    <property type="entry name" value="SULFOQUINOVOSYL TRANSFERASE SQD2"/>
    <property type="match status" value="1"/>
</dbReference>
<dbReference type="EMBL" id="BAABBV010000001">
    <property type="protein sequence ID" value="GAA4161195.1"/>
    <property type="molecule type" value="Genomic_DNA"/>
</dbReference>
<organism evidence="6 7">
    <name type="scientific">Gryllotalpicola daejeonensis</name>
    <dbReference type="NCBI Taxonomy" id="993087"/>
    <lineage>
        <taxon>Bacteria</taxon>
        <taxon>Bacillati</taxon>
        <taxon>Actinomycetota</taxon>
        <taxon>Actinomycetes</taxon>
        <taxon>Micrococcales</taxon>
        <taxon>Microbacteriaceae</taxon>
        <taxon>Gryllotalpicola</taxon>
    </lineage>
</organism>
<evidence type="ECO:0000259" key="5">
    <source>
        <dbReference type="Pfam" id="PF13439"/>
    </source>
</evidence>
<reference evidence="6" key="1">
    <citation type="journal article" date="2014" name="Int. J. Syst. Evol. Microbiol.">
        <title>Complete genome of a new Firmicutes species belonging to the dominant human colonic microbiota ('Ruminococcus bicirculans') reveals two chromosomes and a selective capacity to utilize plant glucans.</title>
        <authorList>
            <consortium name="NISC Comparative Sequencing Program"/>
            <person name="Wegmann U."/>
            <person name="Louis P."/>
            <person name="Goesmann A."/>
            <person name="Henrissat B."/>
            <person name="Duncan S.H."/>
            <person name="Flint H.J."/>
        </authorList>
    </citation>
    <scope>NUCLEOTIDE SEQUENCE</scope>
    <source>
        <strain evidence="6">JCM 17590</strain>
    </source>
</reference>
<keyword evidence="7" id="KW-1185">Reference proteome</keyword>
<dbReference type="Pfam" id="PF00534">
    <property type="entry name" value="Glycos_transf_1"/>
    <property type="match status" value="1"/>
</dbReference>
<reference evidence="6" key="2">
    <citation type="submission" date="2023-12" db="EMBL/GenBank/DDBJ databases">
        <authorList>
            <person name="Sun Q."/>
            <person name="Inoue M."/>
        </authorList>
    </citation>
    <scope>NUCLEOTIDE SEQUENCE</scope>
    <source>
        <strain evidence="6">JCM 17590</strain>
    </source>
</reference>
<dbReference type="PANTHER" id="PTHR45947">
    <property type="entry name" value="SULFOQUINOVOSYL TRANSFERASE SQD2"/>
    <property type="match status" value="1"/>
</dbReference>
<keyword evidence="3" id="KW-0808">Transferase</keyword>